<evidence type="ECO:0000313" key="2">
    <source>
        <dbReference type="EMBL" id="GAA0186082.1"/>
    </source>
</evidence>
<dbReference type="Gene3D" id="1.10.340.70">
    <property type="match status" value="1"/>
</dbReference>
<dbReference type="InterPro" id="IPR041588">
    <property type="entry name" value="Integrase_H2C2"/>
</dbReference>
<proteinExistence type="predicted"/>
<dbReference type="EMBL" id="BAABME010013355">
    <property type="protein sequence ID" value="GAA0186082.1"/>
    <property type="molecule type" value="Genomic_DNA"/>
</dbReference>
<protein>
    <recommendedName>
        <fullName evidence="1">Integrase zinc-binding domain-containing protein</fullName>
    </recommendedName>
</protein>
<dbReference type="Pfam" id="PF17921">
    <property type="entry name" value="Integrase_H2C2"/>
    <property type="match status" value="1"/>
</dbReference>
<organism evidence="2 3">
    <name type="scientific">Lithospermum erythrorhizon</name>
    <name type="common">Purple gromwell</name>
    <name type="synonym">Lithospermum officinale var. erythrorhizon</name>
    <dbReference type="NCBI Taxonomy" id="34254"/>
    <lineage>
        <taxon>Eukaryota</taxon>
        <taxon>Viridiplantae</taxon>
        <taxon>Streptophyta</taxon>
        <taxon>Embryophyta</taxon>
        <taxon>Tracheophyta</taxon>
        <taxon>Spermatophyta</taxon>
        <taxon>Magnoliopsida</taxon>
        <taxon>eudicotyledons</taxon>
        <taxon>Gunneridae</taxon>
        <taxon>Pentapetalae</taxon>
        <taxon>asterids</taxon>
        <taxon>lamiids</taxon>
        <taxon>Boraginales</taxon>
        <taxon>Boraginaceae</taxon>
        <taxon>Boraginoideae</taxon>
        <taxon>Lithospermeae</taxon>
        <taxon>Lithospermum</taxon>
    </lineage>
</organism>
<name>A0AAV3RXX0_LITER</name>
<accession>A0AAV3RXX0</accession>
<keyword evidence="3" id="KW-1185">Reference proteome</keyword>
<comment type="caution">
    <text evidence="2">The sequence shown here is derived from an EMBL/GenBank/DDBJ whole genome shotgun (WGS) entry which is preliminary data.</text>
</comment>
<feature type="domain" description="Integrase zinc-binding" evidence="1">
    <location>
        <begin position="25"/>
        <end position="75"/>
    </location>
</feature>
<reference evidence="2 3" key="1">
    <citation type="submission" date="2024-01" db="EMBL/GenBank/DDBJ databases">
        <title>The complete chloroplast genome sequence of Lithospermum erythrorhizon: insights into the phylogenetic relationship among Boraginaceae species and the maternal lineages of purple gromwells.</title>
        <authorList>
            <person name="Okada T."/>
            <person name="Watanabe K."/>
        </authorList>
    </citation>
    <scope>NUCLEOTIDE SEQUENCE [LARGE SCALE GENOMIC DNA]</scope>
</reference>
<evidence type="ECO:0000259" key="1">
    <source>
        <dbReference type="Pfam" id="PF17921"/>
    </source>
</evidence>
<sequence length="127" mass="14640">MYQEQLDRKILKGLLSYCVAAKDIPNTLYEIHERWSKSHIGRRSLALKIAWVRFLWPTLVKDATEYVKRCDAYQKLGVVSQQPATHLMPIFSPIPFSMWRIDLVGKFSKAKGDRVCGCCTGLFYKIG</sequence>
<dbReference type="Proteomes" id="UP001454036">
    <property type="component" value="Unassembled WGS sequence"/>
</dbReference>
<evidence type="ECO:0000313" key="3">
    <source>
        <dbReference type="Proteomes" id="UP001454036"/>
    </source>
</evidence>
<dbReference type="AlphaFoldDB" id="A0AAV3RXX0"/>
<gene>
    <name evidence="2" type="ORF">LIER_33370</name>
</gene>